<reference evidence="17 18" key="1">
    <citation type="submission" date="2016-05" db="EMBL/GenBank/DDBJ databases">
        <title>Draft genome sequence of Pediococcus parvulus 2.6, a probiotic beta-glucan producer strain.</title>
        <authorList>
            <person name="Mohedano M.L."/>
            <person name="Perez-Ramos A."/>
            <person name="Duenas M.T."/>
            <person name="Lamontanara A."/>
            <person name="Orru L."/>
            <person name="Spano G."/>
            <person name="Capozzi V."/>
            <person name="Lopez P."/>
        </authorList>
    </citation>
    <scope>NUCLEOTIDE SEQUENCE [LARGE SCALE GENOMIC DNA]</scope>
    <source>
        <strain evidence="17 18">2.6</strain>
    </source>
</reference>
<feature type="active site" description="Nucleophile" evidence="14">
    <location>
        <position position="383"/>
    </location>
</feature>
<evidence type="ECO:0000256" key="9">
    <source>
        <dbReference type="ARBA" id="ARBA00022691"/>
    </source>
</evidence>
<reference evidence="16" key="2">
    <citation type="submission" date="2019-10" db="EMBL/GenBank/DDBJ databases">
        <title>Malate fermentation in French cider.</title>
        <authorList>
            <person name="Cousin F.J."/>
            <person name="Medina Fernandez S."/>
            <person name="Misery B."/>
            <person name="Laplace J.-M."/>
            <person name="Cretenet M."/>
        </authorList>
    </citation>
    <scope>NUCLEOTIDE SEQUENCE</scope>
    <source>
        <strain evidence="16">UCMA15901</strain>
    </source>
</reference>
<dbReference type="Pfam" id="PF01029">
    <property type="entry name" value="NusB"/>
    <property type="match status" value="1"/>
</dbReference>
<keyword evidence="9 14" id="KW-0949">S-adenosyl-L-methionine</keyword>
<gene>
    <name evidence="16" type="primary">rsmB</name>
    <name evidence="17" type="ORF">A7K95_00860</name>
    <name evidence="16" type="ORF">GA842_00190</name>
</gene>
<evidence type="ECO:0000256" key="14">
    <source>
        <dbReference type="PROSITE-ProRule" id="PRU01023"/>
    </source>
</evidence>
<dbReference type="InterPro" id="IPR004573">
    <property type="entry name" value="rRNA_ssu_MeTfrase_B"/>
</dbReference>
<evidence type="ECO:0000256" key="12">
    <source>
        <dbReference type="ARBA" id="ARBA00031088"/>
    </source>
</evidence>
<dbReference type="InterPro" id="IPR029063">
    <property type="entry name" value="SAM-dependent_MTases_sf"/>
</dbReference>
<dbReference type="AlphaFoldDB" id="A0AAP5T9Y7"/>
<evidence type="ECO:0000256" key="11">
    <source>
        <dbReference type="ARBA" id="ARBA00030399"/>
    </source>
</evidence>
<dbReference type="Pfam" id="PF22458">
    <property type="entry name" value="RsmF-B_ferredox"/>
    <property type="match status" value="1"/>
</dbReference>
<evidence type="ECO:0000313" key="18">
    <source>
        <dbReference type="Proteomes" id="UP000077280"/>
    </source>
</evidence>
<dbReference type="EMBL" id="LXND01000061">
    <property type="protein sequence ID" value="OAD63661.1"/>
    <property type="molecule type" value="Genomic_DNA"/>
</dbReference>
<comment type="caution">
    <text evidence="16">The sequence shown here is derived from an EMBL/GenBank/DDBJ whole genome shotgun (WGS) entry which is preliminary data.</text>
</comment>
<dbReference type="RefSeq" id="WP_068807350.1">
    <property type="nucleotide sequence ID" value="NZ_CP158977.1"/>
</dbReference>
<evidence type="ECO:0000256" key="7">
    <source>
        <dbReference type="ARBA" id="ARBA00022603"/>
    </source>
</evidence>
<dbReference type="SUPFAM" id="SSF53335">
    <property type="entry name" value="S-adenosyl-L-methionine-dependent methyltransferases"/>
    <property type="match status" value="1"/>
</dbReference>
<dbReference type="InterPro" id="IPR054728">
    <property type="entry name" value="RsmB-like_ferredoxin"/>
</dbReference>
<evidence type="ECO:0000313" key="19">
    <source>
        <dbReference type="Proteomes" id="UP001275867"/>
    </source>
</evidence>
<dbReference type="GO" id="GO:0005737">
    <property type="term" value="C:cytoplasm"/>
    <property type="evidence" value="ECO:0007669"/>
    <property type="project" value="UniProtKB-SubCell"/>
</dbReference>
<protein>
    <recommendedName>
        <fullName evidence="4">16S rRNA (cytosine(967)-C(5))-methyltransferase</fullName>
        <ecNumber evidence="4">2.1.1.176</ecNumber>
    </recommendedName>
    <alternativeName>
        <fullName evidence="11">16S rRNA m5C967 methyltransferase</fullName>
    </alternativeName>
    <alternativeName>
        <fullName evidence="12">rRNA (cytosine-C(5)-)-methyltransferase RsmB</fullName>
    </alternativeName>
</protein>
<dbReference type="GO" id="GO:0006355">
    <property type="term" value="P:regulation of DNA-templated transcription"/>
    <property type="evidence" value="ECO:0007669"/>
    <property type="project" value="InterPro"/>
</dbReference>
<dbReference type="InterPro" id="IPR049560">
    <property type="entry name" value="MeTrfase_RsmB-F_NOP2_cat"/>
</dbReference>
<evidence type="ECO:0000256" key="10">
    <source>
        <dbReference type="ARBA" id="ARBA00022884"/>
    </source>
</evidence>
<evidence type="ECO:0000256" key="1">
    <source>
        <dbReference type="ARBA" id="ARBA00002724"/>
    </source>
</evidence>
<evidence type="ECO:0000256" key="5">
    <source>
        <dbReference type="ARBA" id="ARBA00022490"/>
    </source>
</evidence>
<keyword evidence="7 14" id="KW-0489">Methyltransferase</keyword>
<dbReference type="FunFam" id="3.40.50.150:FF:000022">
    <property type="entry name" value="Ribosomal RNA small subunit methyltransferase B"/>
    <property type="match status" value="1"/>
</dbReference>
<comment type="function">
    <text evidence="1">Specifically methylates the cytosine at position 967 (m5C967) of 16S rRNA.</text>
</comment>
<keyword evidence="5" id="KW-0963">Cytoplasm</keyword>
<evidence type="ECO:0000256" key="2">
    <source>
        <dbReference type="ARBA" id="ARBA00004496"/>
    </source>
</evidence>
<dbReference type="Gene3D" id="3.30.70.1170">
    <property type="entry name" value="Sun protein, domain 3"/>
    <property type="match status" value="1"/>
</dbReference>
<dbReference type="EC" id="2.1.1.176" evidence="4"/>
<keyword evidence="18" id="KW-1185">Reference proteome</keyword>
<dbReference type="PROSITE" id="PS01153">
    <property type="entry name" value="NOL1_NOP2_SUN"/>
    <property type="match status" value="1"/>
</dbReference>
<sequence length="445" mass="49639">MIDKQRNPRALAVDVLVKVNKGAYSNIELKNIIADSQLSQLDINLLTEIVYGVIQHKLTLDYFLSPFVEGKKVQDWVHQLLLTAVFQMVYLDRVPTRAIFNESIEIAKTEGHSGIRAFVTGVLHAMQRKGFPELDAIKDQKNYRSVKYSVAPWIIKELDAQLGESKTNRILASINQPARQAARINTQKITQVQAVDYLNAHEYKVIPSEVAEDGIVVSNGSVARSELFQNGSLTVQDESAMLVAEAMQLESGMTVLDACAAPGGKTTHIAQQVGENGHVLALDLHPKKVALIRTNAKRMGLNTQVEAKALDARKIDLLAEDNSFDRILVDAPCSGIGLIRRKPEIRYEKALTDSEKLHKIQLEILNAVAAKVKNNGIITYSTCTILKQENENTMTDFLKLHPEFELIQTSTKKQLKSSRTTPYLNIYPDDFESDGFFIACLQKRA</sequence>
<dbReference type="CDD" id="cd02440">
    <property type="entry name" value="AdoMet_MTases"/>
    <property type="match status" value="1"/>
</dbReference>
<dbReference type="Gene3D" id="3.40.50.150">
    <property type="entry name" value="Vaccinia Virus protein VP39"/>
    <property type="match status" value="1"/>
</dbReference>
<dbReference type="NCBIfam" id="TIGR00563">
    <property type="entry name" value="rsmB"/>
    <property type="match status" value="1"/>
</dbReference>
<feature type="binding site" evidence="14">
    <location>
        <position position="330"/>
    </location>
    <ligand>
        <name>S-adenosyl-L-methionine</name>
        <dbReference type="ChEBI" id="CHEBI:59789"/>
    </ligand>
</feature>
<feature type="binding site" evidence="14">
    <location>
        <position position="311"/>
    </location>
    <ligand>
        <name>S-adenosyl-L-methionine</name>
        <dbReference type="ChEBI" id="CHEBI:59789"/>
    </ligand>
</feature>
<feature type="binding site" evidence="14">
    <location>
        <begin position="259"/>
        <end position="265"/>
    </location>
    <ligand>
        <name>S-adenosyl-L-methionine</name>
        <dbReference type="ChEBI" id="CHEBI:59789"/>
    </ligand>
</feature>
<keyword evidence="10 14" id="KW-0694">RNA-binding</keyword>
<dbReference type="PRINTS" id="PR02008">
    <property type="entry name" value="RCMTFAMILY"/>
</dbReference>
<dbReference type="PANTHER" id="PTHR22807">
    <property type="entry name" value="NOP2 YEAST -RELATED NOL1/NOP2/FMU SUN DOMAIN-CONTAINING"/>
    <property type="match status" value="1"/>
</dbReference>
<evidence type="ECO:0000313" key="17">
    <source>
        <dbReference type="EMBL" id="OAD63661.1"/>
    </source>
</evidence>
<organism evidence="16 19">
    <name type="scientific">Pediococcus parvulus</name>
    <dbReference type="NCBI Taxonomy" id="54062"/>
    <lineage>
        <taxon>Bacteria</taxon>
        <taxon>Bacillati</taxon>
        <taxon>Bacillota</taxon>
        <taxon>Bacilli</taxon>
        <taxon>Lactobacillales</taxon>
        <taxon>Lactobacillaceae</taxon>
        <taxon>Pediococcus</taxon>
    </lineage>
</organism>
<proteinExistence type="inferred from homology"/>
<dbReference type="InterPro" id="IPR023267">
    <property type="entry name" value="RCMT"/>
</dbReference>
<dbReference type="GO" id="GO:0008649">
    <property type="term" value="F:rRNA methyltransferase activity"/>
    <property type="evidence" value="ECO:0007669"/>
    <property type="project" value="InterPro"/>
</dbReference>
<evidence type="ECO:0000256" key="4">
    <source>
        <dbReference type="ARBA" id="ARBA00012140"/>
    </source>
</evidence>
<accession>A0AAP5T9Y7</accession>
<evidence type="ECO:0000256" key="13">
    <source>
        <dbReference type="ARBA" id="ARBA00047283"/>
    </source>
</evidence>
<dbReference type="Proteomes" id="UP001275867">
    <property type="component" value="Unassembled WGS sequence"/>
</dbReference>
<dbReference type="InterPro" id="IPR035926">
    <property type="entry name" value="NusB-like_sf"/>
</dbReference>
<dbReference type="InterPro" id="IPR006027">
    <property type="entry name" value="NusB_RsmB_TIM44"/>
</dbReference>
<evidence type="ECO:0000259" key="15">
    <source>
        <dbReference type="PROSITE" id="PS51686"/>
    </source>
</evidence>
<evidence type="ECO:0000313" key="16">
    <source>
        <dbReference type="EMBL" id="MDV7693317.1"/>
    </source>
</evidence>
<feature type="binding site" evidence="14">
    <location>
        <position position="283"/>
    </location>
    <ligand>
        <name>S-adenosyl-L-methionine</name>
        <dbReference type="ChEBI" id="CHEBI:59789"/>
    </ligand>
</feature>
<keyword evidence="8 14" id="KW-0808">Transferase</keyword>
<dbReference type="PROSITE" id="PS51686">
    <property type="entry name" value="SAM_MT_RSMB_NOP"/>
    <property type="match status" value="1"/>
</dbReference>
<dbReference type="Pfam" id="PF01189">
    <property type="entry name" value="Methyltr_RsmB-F"/>
    <property type="match status" value="1"/>
</dbReference>
<comment type="similarity">
    <text evidence="3 14">Belongs to the class I-like SAM-binding methyltransferase superfamily. RsmB/NOP family.</text>
</comment>
<dbReference type="Gene3D" id="1.10.940.10">
    <property type="entry name" value="NusB-like"/>
    <property type="match status" value="1"/>
</dbReference>
<comment type="catalytic activity">
    <reaction evidence="13">
        <text>cytidine(967) in 16S rRNA + S-adenosyl-L-methionine = 5-methylcytidine(967) in 16S rRNA + S-adenosyl-L-homocysteine + H(+)</text>
        <dbReference type="Rhea" id="RHEA:42748"/>
        <dbReference type="Rhea" id="RHEA-COMP:10219"/>
        <dbReference type="Rhea" id="RHEA-COMP:10220"/>
        <dbReference type="ChEBI" id="CHEBI:15378"/>
        <dbReference type="ChEBI" id="CHEBI:57856"/>
        <dbReference type="ChEBI" id="CHEBI:59789"/>
        <dbReference type="ChEBI" id="CHEBI:74483"/>
        <dbReference type="ChEBI" id="CHEBI:82748"/>
        <dbReference type="EC" id="2.1.1.176"/>
    </reaction>
</comment>
<dbReference type="SUPFAM" id="SSF48013">
    <property type="entry name" value="NusB-like"/>
    <property type="match status" value="1"/>
</dbReference>
<dbReference type="InterPro" id="IPR018314">
    <property type="entry name" value="RsmB/NOL1/NOP2-like_CS"/>
</dbReference>
<keyword evidence="6" id="KW-0698">rRNA processing</keyword>
<dbReference type="PANTHER" id="PTHR22807:SF53">
    <property type="entry name" value="RIBOSOMAL RNA SMALL SUBUNIT METHYLTRANSFERASE B-RELATED"/>
    <property type="match status" value="1"/>
</dbReference>
<dbReference type="NCBIfam" id="NF011494">
    <property type="entry name" value="PRK14902.1"/>
    <property type="match status" value="1"/>
</dbReference>
<evidence type="ECO:0000256" key="3">
    <source>
        <dbReference type="ARBA" id="ARBA00007494"/>
    </source>
</evidence>
<evidence type="ECO:0000256" key="8">
    <source>
        <dbReference type="ARBA" id="ARBA00022679"/>
    </source>
</evidence>
<evidence type="ECO:0000256" key="6">
    <source>
        <dbReference type="ARBA" id="ARBA00022552"/>
    </source>
</evidence>
<name>A0AAP5T9Y7_9LACO</name>
<dbReference type="GO" id="GO:0003723">
    <property type="term" value="F:RNA binding"/>
    <property type="evidence" value="ECO:0007669"/>
    <property type="project" value="UniProtKB-UniRule"/>
</dbReference>
<dbReference type="EMBL" id="WERX01000001">
    <property type="protein sequence ID" value="MDV7693317.1"/>
    <property type="molecule type" value="Genomic_DNA"/>
</dbReference>
<feature type="domain" description="SAM-dependent MTase RsmB/NOP-type" evidence="15">
    <location>
        <begin position="170"/>
        <end position="444"/>
    </location>
</feature>
<dbReference type="Proteomes" id="UP000077280">
    <property type="component" value="Unassembled WGS sequence"/>
</dbReference>
<comment type="subcellular location">
    <subcellularLocation>
        <location evidence="2">Cytoplasm</location>
    </subcellularLocation>
</comment>
<dbReference type="InterPro" id="IPR001678">
    <property type="entry name" value="MeTrfase_RsmB-F_NOP2_dom"/>
</dbReference>
<dbReference type="FunFam" id="1.10.940.10:FF:000006">
    <property type="entry name" value="16S rRNA (Cytosine(967)-C(5))-methyltransferase RsmB"/>
    <property type="match status" value="1"/>
</dbReference>